<accession>A0AAV4MEX8</accession>
<name>A0AAV4MEX8_9ARAC</name>
<protein>
    <submittedName>
        <fullName evidence="1">Uncharacterized protein</fullName>
    </submittedName>
</protein>
<sequence length="125" mass="14120">MCTGEKSAFESQTGLLACDWNRTSGHLCTTTVINGVQIVTYSESRFNGNSGRGFFLPPSRMVNIMELVWDSEKNSYFSAKDNGSFRGICSRIFQNCFIFKCGIIVESFERVIKINFSLYLIQVVD</sequence>
<reference evidence="1 2" key="1">
    <citation type="submission" date="2021-06" db="EMBL/GenBank/DDBJ databases">
        <title>Caerostris darwini draft genome.</title>
        <authorList>
            <person name="Kono N."/>
            <person name="Arakawa K."/>
        </authorList>
    </citation>
    <scope>NUCLEOTIDE SEQUENCE [LARGE SCALE GENOMIC DNA]</scope>
</reference>
<comment type="caution">
    <text evidence="1">The sequence shown here is derived from an EMBL/GenBank/DDBJ whole genome shotgun (WGS) entry which is preliminary data.</text>
</comment>
<keyword evidence="2" id="KW-1185">Reference proteome</keyword>
<dbReference type="Proteomes" id="UP001054837">
    <property type="component" value="Unassembled WGS sequence"/>
</dbReference>
<organism evidence="1 2">
    <name type="scientific">Caerostris darwini</name>
    <dbReference type="NCBI Taxonomy" id="1538125"/>
    <lineage>
        <taxon>Eukaryota</taxon>
        <taxon>Metazoa</taxon>
        <taxon>Ecdysozoa</taxon>
        <taxon>Arthropoda</taxon>
        <taxon>Chelicerata</taxon>
        <taxon>Arachnida</taxon>
        <taxon>Araneae</taxon>
        <taxon>Araneomorphae</taxon>
        <taxon>Entelegynae</taxon>
        <taxon>Araneoidea</taxon>
        <taxon>Araneidae</taxon>
        <taxon>Caerostris</taxon>
    </lineage>
</organism>
<proteinExistence type="predicted"/>
<dbReference type="EMBL" id="BPLQ01000397">
    <property type="protein sequence ID" value="GIX70978.1"/>
    <property type="molecule type" value="Genomic_DNA"/>
</dbReference>
<evidence type="ECO:0000313" key="2">
    <source>
        <dbReference type="Proteomes" id="UP001054837"/>
    </source>
</evidence>
<evidence type="ECO:0000313" key="1">
    <source>
        <dbReference type="EMBL" id="GIX70978.1"/>
    </source>
</evidence>
<gene>
    <name evidence="1" type="ORF">CDAR_207281</name>
</gene>
<dbReference type="AlphaFoldDB" id="A0AAV4MEX8"/>